<dbReference type="FunFam" id="3.30.565.10:FF:000010">
    <property type="entry name" value="Sensor histidine kinase RcsC"/>
    <property type="match status" value="1"/>
</dbReference>
<name>A0A2G1DLC5_9BACT</name>
<dbReference type="EMBL" id="CP032098">
    <property type="protein sequence ID" value="AXX92038.1"/>
    <property type="molecule type" value="Genomic_DNA"/>
</dbReference>
<dbReference type="Gene3D" id="6.10.340.10">
    <property type="match status" value="1"/>
</dbReference>
<dbReference type="KEGG" id="amol:AMOL_1054"/>
<reference evidence="11 12" key="1">
    <citation type="submission" date="2017-09" db="EMBL/GenBank/DDBJ databases">
        <title>Arcobacter canalis sp. nov., a new species isolated from a water canal contaminated with urban sewage.</title>
        <authorList>
            <person name="Perez-Cataluna A."/>
            <person name="Salas-Masso N."/>
            <person name="Figueras M.J."/>
        </authorList>
    </citation>
    <scope>NUCLEOTIDE SEQUENCE [LARGE SCALE GENOMIC DNA]</scope>
    <source>
        <strain evidence="11 12">F98-3</strain>
    </source>
</reference>
<dbReference type="Proteomes" id="UP000221222">
    <property type="component" value="Unassembled WGS sequence"/>
</dbReference>
<reference evidence="10 13" key="2">
    <citation type="submission" date="2018-08" db="EMBL/GenBank/DDBJ databases">
        <title>Complete genome of the Arcobacter molluscorum type strain LMG 25693.</title>
        <authorList>
            <person name="Miller W.G."/>
            <person name="Yee E."/>
            <person name="Bono J.L."/>
        </authorList>
    </citation>
    <scope>NUCLEOTIDE SEQUENCE [LARGE SCALE GENOMIC DNA]</scope>
    <source>
        <strain evidence="10 13">CECT 7696</strain>
    </source>
</reference>
<dbReference type="InterPro" id="IPR036097">
    <property type="entry name" value="HisK_dim/P_sf"/>
</dbReference>
<dbReference type="SMART" id="SM00388">
    <property type="entry name" value="HisKA"/>
    <property type="match status" value="1"/>
</dbReference>
<dbReference type="GO" id="GO:0005886">
    <property type="term" value="C:plasma membrane"/>
    <property type="evidence" value="ECO:0007669"/>
    <property type="project" value="TreeGrafter"/>
</dbReference>
<evidence type="ECO:0000256" key="3">
    <source>
        <dbReference type="ARBA" id="ARBA00012438"/>
    </source>
</evidence>
<sequence length="608" mass="70910">MKSLTSFLGILLFKKIFFIYIIFAFIITALEINSKYNLTKDNLNREFSIIKTSSFKNLSQGVYNHDTNKIENIVKEIINTNNIVGMSIKLLDNQIVYEKGLLSNNNLNFYEYFLKIDNKKIAKVFLFYDKNAVYNLIKDDILIITIATLAKFIVIFFLFIYFIYHIITVPLKKIIEATRQVDNKNRAFVHLDNTKEYTELTELADSFNYMSKRIFEDYENVSKLNAKLKKQKTDLIEANEYKNFFLANISHELKTPLNPIVLISSVMLKNKNNEFSEKTIEDLKIINKSSNELKILIDDILDLTKIEAGDITLNYEYINIRELFNNLTTIFKQAAQRKNLEYEISINIKDDYQILDSRRFNQICRNLINNAIKFTNEGFVKVELFESSTQLKVNVIDSGIGLKKQDIKKVFTSFKQLDASTTRKYGGTGLGLAISKELAKLHDGDIFVESVEGKGSCFSFIFYKKNKEDITCTFKKKKKEEFDNNKELKLIISDKVENYSKIDIIIINSNPLLFFKLDIFLKKQKDINLIQFDSLNKVEELIKNEISNKYIIIIEIEQNNKKFLEILKSRYDIILIGIGKSDDEIYDCVVNRPIENENILKQIKKLIK</sequence>
<dbReference type="SUPFAM" id="SSF55874">
    <property type="entry name" value="ATPase domain of HSP90 chaperone/DNA topoisomerase II/histidine kinase"/>
    <property type="match status" value="1"/>
</dbReference>
<protein>
    <recommendedName>
        <fullName evidence="3">histidine kinase</fullName>
        <ecNumber evidence="3">2.7.13.3</ecNumber>
    </recommendedName>
</protein>
<comment type="subcellular location">
    <subcellularLocation>
        <location evidence="2">Membrane</location>
    </subcellularLocation>
</comment>
<comment type="catalytic activity">
    <reaction evidence="1">
        <text>ATP + protein L-histidine = ADP + protein N-phospho-L-histidine.</text>
        <dbReference type="EC" id="2.7.13.3"/>
    </reaction>
</comment>
<dbReference type="EC" id="2.7.13.3" evidence="3"/>
<dbReference type="EMBL" id="NXFY01000001">
    <property type="protein sequence ID" value="PHO19270.1"/>
    <property type="molecule type" value="Genomic_DNA"/>
</dbReference>
<dbReference type="CDD" id="cd00082">
    <property type="entry name" value="HisKA"/>
    <property type="match status" value="1"/>
</dbReference>
<evidence type="ECO:0000256" key="7">
    <source>
        <dbReference type="SAM" id="Phobius"/>
    </source>
</evidence>
<dbReference type="Proteomes" id="UP000262712">
    <property type="component" value="Chromosome"/>
</dbReference>
<proteinExistence type="predicted"/>
<keyword evidence="7" id="KW-0472">Membrane</keyword>
<dbReference type="Gene3D" id="3.30.565.10">
    <property type="entry name" value="Histidine kinase-like ATPase, C-terminal domain"/>
    <property type="match status" value="1"/>
</dbReference>
<feature type="transmembrane region" description="Helical" evidence="7">
    <location>
        <begin position="6"/>
        <end position="30"/>
    </location>
</feature>
<dbReference type="Pfam" id="PF02518">
    <property type="entry name" value="HATPase_c"/>
    <property type="match status" value="1"/>
</dbReference>
<keyword evidence="7" id="KW-0812">Transmembrane</keyword>
<evidence type="ECO:0000259" key="8">
    <source>
        <dbReference type="PROSITE" id="PS50109"/>
    </source>
</evidence>
<dbReference type="InterPro" id="IPR004358">
    <property type="entry name" value="Sig_transdc_His_kin-like_C"/>
</dbReference>
<dbReference type="CDD" id="cd06225">
    <property type="entry name" value="HAMP"/>
    <property type="match status" value="1"/>
</dbReference>
<dbReference type="PANTHER" id="PTHR43047">
    <property type="entry name" value="TWO-COMPONENT HISTIDINE PROTEIN KINASE"/>
    <property type="match status" value="1"/>
</dbReference>
<evidence type="ECO:0000256" key="4">
    <source>
        <dbReference type="ARBA" id="ARBA00022553"/>
    </source>
</evidence>
<evidence type="ECO:0000256" key="1">
    <source>
        <dbReference type="ARBA" id="ARBA00000085"/>
    </source>
</evidence>
<keyword evidence="6 10" id="KW-0418">Kinase</keyword>
<keyword evidence="5" id="KW-0808">Transferase</keyword>
<evidence type="ECO:0000256" key="5">
    <source>
        <dbReference type="ARBA" id="ARBA00022679"/>
    </source>
</evidence>
<keyword evidence="4" id="KW-0597">Phosphoprotein</keyword>
<accession>A0A2G1DLC5</accession>
<dbReference type="GO" id="GO:0000155">
    <property type="term" value="F:phosphorelay sensor kinase activity"/>
    <property type="evidence" value="ECO:0007669"/>
    <property type="project" value="InterPro"/>
</dbReference>
<feature type="domain" description="HAMP" evidence="9">
    <location>
        <begin position="165"/>
        <end position="219"/>
    </location>
</feature>
<dbReference type="AlphaFoldDB" id="A0A2G1DLC5"/>
<dbReference type="PRINTS" id="PR00344">
    <property type="entry name" value="BCTRLSENSOR"/>
</dbReference>
<dbReference type="SMART" id="SM00387">
    <property type="entry name" value="HATPase_c"/>
    <property type="match status" value="1"/>
</dbReference>
<evidence type="ECO:0000313" key="10">
    <source>
        <dbReference type="EMBL" id="AXX92038.1"/>
    </source>
</evidence>
<evidence type="ECO:0000256" key="2">
    <source>
        <dbReference type="ARBA" id="ARBA00004370"/>
    </source>
</evidence>
<evidence type="ECO:0000313" key="11">
    <source>
        <dbReference type="EMBL" id="PHO19270.1"/>
    </source>
</evidence>
<dbReference type="InterPro" id="IPR003661">
    <property type="entry name" value="HisK_dim/P_dom"/>
</dbReference>
<evidence type="ECO:0000313" key="13">
    <source>
        <dbReference type="Proteomes" id="UP000262712"/>
    </source>
</evidence>
<dbReference type="InterPro" id="IPR003660">
    <property type="entry name" value="HAMP_dom"/>
</dbReference>
<feature type="domain" description="Histidine kinase" evidence="8">
    <location>
        <begin position="248"/>
        <end position="466"/>
    </location>
</feature>
<evidence type="ECO:0000313" key="12">
    <source>
        <dbReference type="Proteomes" id="UP000221222"/>
    </source>
</evidence>
<dbReference type="PROSITE" id="PS50109">
    <property type="entry name" value="HIS_KIN"/>
    <property type="match status" value="1"/>
</dbReference>
<keyword evidence="7" id="KW-1133">Transmembrane helix</keyword>
<dbReference type="GO" id="GO:0009927">
    <property type="term" value="F:histidine phosphotransfer kinase activity"/>
    <property type="evidence" value="ECO:0007669"/>
    <property type="project" value="TreeGrafter"/>
</dbReference>
<dbReference type="CDD" id="cd16922">
    <property type="entry name" value="HATPase_EvgS-ArcB-TorS-like"/>
    <property type="match status" value="1"/>
</dbReference>
<evidence type="ECO:0000259" key="9">
    <source>
        <dbReference type="PROSITE" id="PS50885"/>
    </source>
</evidence>
<feature type="transmembrane region" description="Helical" evidence="7">
    <location>
        <begin position="141"/>
        <end position="164"/>
    </location>
</feature>
<dbReference type="PROSITE" id="PS50885">
    <property type="entry name" value="HAMP"/>
    <property type="match status" value="1"/>
</dbReference>
<organism evidence="11 12">
    <name type="scientific">Malaciobacter molluscorum LMG 25693</name>
    <dbReference type="NCBI Taxonomy" id="870501"/>
    <lineage>
        <taxon>Bacteria</taxon>
        <taxon>Pseudomonadati</taxon>
        <taxon>Campylobacterota</taxon>
        <taxon>Epsilonproteobacteria</taxon>
        <taxon>Campylobacterales</taxon>
        <taxon>Arcobacteraceae</taxon>
        <taxon>Malaciobacter</taxon>
    </lineage>
</organism>
<keyword evidence="12" id="KW-1185">Reference proteome</keyword>
<dbReference type="PANTHER" id="PTHR43047:SF72">
    <property type="entry name" value="OSMOSENSING HISTIDINE PROTEIN KINASE SLN1"/>
    <property type="match status" value="1"/>
</dbReference>
<dbReference type="SUPFAM" id="SSF47384">
    <property type="entry name" value="Homodimeric domain of signal transducing histidine kinase"/>
    <property type="match status" value="1"/>
</dbReference>
<dbReference type="Pfam" id="PF00512">
    <property type="entry name" value="HisKA"/>
    <property type="match status" value="1"/>
</dbReference>
<dbReference type="RefSeq" id="WP_099341087.1">
    <property type="nucleotide sequence ID" value="NZ_CP032098.1"/>
</dbReference>
<dbReference type="InterPro" id="IPR005467">
    <property type="entry name" value="His_kinase_dom"/>
</dbReference>
<evidence type="ECO:0000256" key="6">
    <source>
        <dbReference type="ARBA" id="ARBA00022777"/>
    </source>
</evidence>
<dbReference type="InterPro" id="IPR003594">
    <property type="entry name" value="HATPase_dom"/>
</dbReference>
<dbReference type="InterPro" id="IPR036890">
    <property type="entry name" value="HATPase_C_sf"/>
</dbReference>
<gene>
    <name evidence="10" type="ORF">AMOL_1054</name>
    <name evidence="11" type="ORF">CPU12_00385</name>
</gene>
<dbReference type="Gene3D" id="1.10.287.130">
    <property type="match status" value="1"/>
</dbReference>